<dbReference type="AlphaFoldDB" id="A0A1W1CRM4"/>
<sequence>MPQNLKKLFSSISLLFFLFFTGCMSRQNNAQYIRPHSYNNPYYYKTPPKQKIYRKRASNYTIQEATPKIKYIFSKHRTKKESTFEKILRQSKQKKLKLKKRKYNSCREDFPSNVPRGSIQ</sequence>
<evidence type="ECO:0008006" key="2">
    <source>
        <dbReference type="Google" id="ProtNLM"/>
    </source>
</evidence>
<name>A0A1W1CRM4_9ZZZZ</name>
<gene>
    <name evidence="1" type="ORF">MNB_SV-13-806</name>
</gene>
<accession>A0A1W1CRM4</accession>
<dbReference type="PROSITE" id="PS51257">
    <property type="entry name" value="PROKAR_LIPOPROTEIN"/>
    <property type="match status" value="1"/>
</dbReference>
<protein>
    <recommendedName>
        <fullName evidence="2">Lipoprotein</fullName>
    </recommendedName>
</protein>
<reference evidence="1" key="1">
    <citation type="submission" date="2016-10" db="EMBL/GenBank/DDBJ databases">
        <authorList>
            <person name="de Groot N.N."/>
        </authorList>
    </citation>
    <scope>NUCLEOTIDE SEQUENCE</scope>
</reference>
<dbReference type="EMBL" id="FPHM01000123">
    <property type="protein sequence ID" value="SFV68331.1"/>
    <property type="molecule type" value="Genomic_DNA"/>
</dbReference>
<organism evidence="1">
    <name type="scientific">hydrothermal vent metagenome</name>
    <dbReference type="NCBI Taxonomy" id="652676"/>
    <lineage>
        <taxon>unclassified sequences</taxon>
        <taxon>metagenomes</taxon>
        <taxon>ecological metagenomes</taxon>
    </lineage>
</organism>
<proteinExistence type="predicted"/>
<evidence type="ECO:0000313" key="1">
    <source>
        <dbReference type="EMBL" id="SFV68331.1"/>
    </source>
</evidence>